<evidence type="ECO:0000313" key="6">
    <source>
        <dbReference type="EMBL" id="EQD39721.1"/>
    </source>
</evidence>
<dbReference type="HAMAP" id="MF_01407">
    <property type="entry name" value="ORC1_type_DNA_replic_protein"/>
    <property type="match status" value="1"/>
</dbReference>
<reference evidence="7" key="2">
    <citation type="journal article" date="2014" name="ISME J.">
        <title>Microbial stratification in low pH oxic and suboxic macroscopic growths along an acid mine drainage.</title>
        <authorList>
            <person name="Mendez-Garcia C."/>
            <person name="Mesa V."/>
            <person name="Sprenger R.R."/>
            <person name="Richter M."/>
            <person name="Diez M.S."/>
            <person name="Solano J."/>
            <person name="Bargiela R."/>
            <person name="Golyshina O.V."/>
            <person name="Manteca A."/>
            <person name="Ramos J.L."/>
            <person name="Gallego J.R."/>
            <person name="Llorente I."/>
            <person name="Martins Dos Santos V.A."/>
            <person name="Jensen O.N."/>
            <person name="Pelaez A.I."/>
            <person name="Sanchez J."/>
            <person name="Ferrer M."/>
        </authorList>
    </citation>
    <scope>NUCLEOTIDE SEQUENCE</scope>
</reference>
<keyword evidence="7" id="KW-0131">Cell cycle</keyword>
<dbReference type="InterPro" id="IPR050311">
    <property type="entry name" value="ORC1/CDC6"/>
</dbReference>
<evidence type="ECO:0000313" key="7">
    <source>
        <dbReference type="EMBL" id="EQD43272.1"/>
    </source>
</evidence>
<evidence type="ECO:0000256" key="2">
    <source>
        <dbReference type="ARBA" id="ARBA00022705"/>
    </source>
</evidence>
<dbReference type="SMART" id="SM01074">
    <property type="entry name" value="Cdc6_C"/>
    <property type="match status" value="1"/>
</dbReference>
<keyword evidence="4" id="KW-0067">ATP-binding</keyword>
<comment type="caution">
    <text evidence="7">The sequence shown here is derived from an EMBL/GenBank/DDBJ whole genome shotgun (WGS) entry which is preliminary data.</text>
</comment>
<dbReference type="InterPro" id="IPR036388">
    <property type="entry name" value="WH-like_DNA-bd_sf"/>
</dbReference>
<name>T0ZG03_9ZZZZ</name>
<keyword evidence="2" id="KW-0235">DNA replication</keyword>
<dbReference type="AlphaFoldDB" id="T0ZG03"/>
<evidence type="ECO:0000259" key="5">
    <source>
        <dbReference type="SMART" id="SM01074"/>
    </source>
</evidence>
<dbReference type="GO" id="GO:0006260">
    <property type="term" value="P:DNA replication"/>
    <property type="evidence" value="ECO:0007669"/>
    <property type="project" value="UniProtKB-KW"/>
</dbReference>
<dbReference type="GO" id="GO:0016887">
    <property type="term" value="F:ATP hydrolysis activity"/>
    <property type="evidence" value="ECO:0007669"/>
    <property type="project" value="InterPro"/>
</dbReference>
<dbReference type="Gene3D" id="3.40.50.300">
    <property type="entry name" value="P-loop containing nucleotide triphosphate hydrolases"/>
    <property type="match status" value="1"/>
</dbReference>
<dbReference type="NCBIfam" id="TIGR02928">
    <property type="entry name" value="orc1/cdc6 family replication initiation protein"/>
    <property type="match status" value="1"/>
</dbReference>
<dbReference type="InterPro" id="IPR014277">
    <property type="entry name" value="Orc1/Cdc6_arc"/>
</dbReference>
<gene>
    <name evidence="7" type="ORF">B1B_13897</name>
    <name evidence="6" type="ORF">B2A_11131</name>
</gene>
<dbReference type="PANTHER" id="PTHR10763">
    <property type="entry name" value="CELL DIVISION CONTROL PROTEIN 6-RELATED"/>
    <property type="match status" value="1"/>
</dbReference>
<dbReference type="InterPro" id="IPR055237">
    <property type="entry name" value="Cdc6_lid"/>
</dbReference>
<dbReference type="SUPFAM" id="SSF52540">
    <property type="entry name" value="P-loop containing nucleoside triphosphate hydrolases"/>
    <property type="match status" value="1"/>
</dbReference>
<protein>
    <submittedName>
        <fullName evidence="7">Cell division control protein 6</fullName>
    </submittedName>
</protein>
<dbReference type="InterPro" id="IPR027417">
    <property type="entry name" value="P-loop_NTPase"/>
</dbReference>
<comment type="similarity">
    <text evidence="1">Belongs to the CDC6/cdc18 family.</text>
</comment>
<evidence type="ECO:0000256" key="4">
    <source>
        <dbReference type="ARBA" id="ARBA00022840"/>
    </source>
</evidence>
<dbReference type="GO" id="GO:0051301">
    <property type="term" value="P:cell division"/>
    <property type="evidence" value="ECO:0007669"/>
    <property type="project" value="UniProtKB-KW"/>
</dbReference>
<dbReference type="InterPro" id="IPR015163">
    <property type="entry name" value="Cdc6_C"/>
</dbReference>
<keyword evidence="3" id="KW-0547">Nucleotide-binding</keyword>
<dbReference type="Gene3D" id="1.10.8.60">
    <property type="match status" value="1"/>
</dbReference>
<dbReference type="EMBL" id="AUZY01009161">
    <property type="protein sequence ID" value="EQD43272.1"/>
    <property type="molecule type" value="Genomic_DNA"/>
</dbReference>
<reference evidence="7" key="1">
    <citation type="submission" date="2013-08" db="EMBL/GenBank/DDBJ databases">
        <authorList>
            <person name="Mendez C."/>
            <person name="Richter M."/>
            <person name="Ferrer M."/>
            <person name="Sanchez J."/>
        </authorList>
    </citation>
    <scope>NUCLEOTIDE SEQUENCE</scope>
</reference>
<organism evidence="7">
    <name type="scientific">mine drainage metagenome</name>
    <dbReference type="NCBI Taxonomy" id="410659"/>
    <lineage>
        <taxon>unclassified sequences</taxon>
        <taxon>metagenomes</taxon>
        <taxon>ecological metagenomes</taxon>
    </lineage>
</organism>
<dbReference type="InterPro" id="IPR049945">
    <property type="entry name" value="AAA_22"/>
</dbReference>
<dbReference type="GO" id="GO:0005524">
    <property type="term" value="F:ATP binding"/>
    <property type="evidence" value="ECO:0007669"/>
    <property type="project" value="UniProtKB-KW"/>
</dbReference>
<keyword evidence="7" id="KW-0132">Cell division</keyword>
<proteinExistence type="inferred from homology"/>
<dbReference type="Gene3D" id="1.10.10.10">
    <property type="entry name" value="Winged helix-like DNA-binding domain superfamily/Winged helix DNA-binding domain"/>
    <property type="match status" value="1"/>
</dbReference>
<sequence length="388" mass="42548">MGSGAVARILLHEETLDPAFLPPRLPHREEERTRLFQRYRDSLEHGVPHHHLITGRIGSGKTALAKRVGADLERVGRLGAVPCRVVYVNCWRRASDRTVLLDLVRHLDIELPDRGYSLAEMLDVFEQGLRRRPHHWVVILDEASALVRQETKLIYLLSRSREVGLGSISLLLVTPEDILPFLDAPSRSSFGVTHRLELAPYGAADLADILAARAEMALRPGSYTSDTLEQIARIAAPNGDARFALELLANAAQAAEAAGAPMIASDHVRAAKGSIYPTMTEGHLEGLSTTGLLVLLALARRLRGGSLTVPSRSLREAYGELATEYGTDPASRTTFWRVLRELDQLGLIGLTSSGSGESASVTMDEMPASFLTTLIEERLARGHRMPKR</sequence>
<accession>T0ZG03</accession>
<dbReference type="SUPFAM" id="SSF46785">
    <property type="entry name" value="Winged helix' DNA-binding domain"/>
    <property type="match status" value="1"/>
</dbReference>
<dbReference type="Pfam" id="PF22703">
    <property type="entry name" value="Cdc6_lid"/>
    <property type="match status" value="1"/>
</dbReference>
<evidence type="ECO:0000256" key="1">
    <source>
        <dbReference type="ARBA" id="ARBA00006184"/>
    </source>
</evidence>
<dbReference type="Pfam" id="PF13401">
    <property type="entry name" value="AAA_22"/>
    <property type="match status" value="1"/>
</dbReference>
<dbReference type="EMBL" id="AUZZ01008028">
    <property type="protein sequence ID" value="EQD39721.1"/>
    <property type="molecule type" value="Genomic_DNA"/>
</dbReference>
<dbReference type="InterPro" id="IPR036390">
    <property type="entry name" value="WH_DNA-bd_sf"/>
</dbReference>
<dbReference type="PANTHER" id="PTHR10763:SF26">
    <property type="entry name" value="CELL DIVISION CONTROL PROTEIN 6 HOMOLOG"/>
    <property type="match status" value="1"/>
</dbReference>
<dbReference type="Pfam" id="PF09079">
    <property type="entry name" value="WHD_Cdc6"/>
    <property type="match status" value="1"/>
</dbReference>
<feature type="domain" description="Cdc6 C-terminal" evidence="5">
    <location>
        <begin position="295"/>
        <end position="374"/>
    </location>
</feature>
<evidence type="ECO:0000256" key="3">
    <source>
        <dbReference type="ARBA" id="ARBA00022741"/>
    </source>
</evidence>